<gene>
    <name evidence="2" type="primary">cas6e</name>
    <name evidence="2" type="ORF">JE024_39775</name>
</gene>
<organism evidence="2 3">
    <name type="scientific">Streptomyces zhihengii</name>
    <dbReference type="NCBI Taxonomy" id="1818004"/>
    <lineage>
        <taxon>Bacteria</taxon>
        <taxon>Bacillati</taxon>
        <taxon>Actinomycetota</taxon>
        <taxon>Actinomycetes</taxon>
        <taxon>Kitasatosporales</taxon>
        <taxon>Streptomycetaceae</taxon>
        <taxon>Streptomyces</taxon>
    </lineage>
</organism>
<evidence type="ECO:0000313" key="2">
    <source>
        <dbReference type="EMBL" id="MBM9624672.1"/>
    </source>
</evidence>
<protein>
    <submittedName>
        <fullName evidence="2">Type I-E CRISPR-associated protein Cas6/Cse3/CasE</fullName>
    </submittedName>
</protein>
<dbReference type="SUPFAM" id="SSF117987">
    <property type="entry name" value="CRISPR-associated protein"/>
    <property type="match status" value="2"/>
</dbReference>
<keyword evidence="3" id="KW-1185">Reference proteome</keyword>
<dbReference type="CDD" id="cd09727">
    <property type="entry name" value="Cas6_I-E"/>
    <property type="match status" value="1"/>
</dbReference>
<dbReference type="EMBL" id="JAFEJA010000003">
    <property type="protein sequence ID" value="MBM9624672.1"/>
    <property type="molecule type" value="Genomic_DNA"/>
</dbReference>
<reference evidence="2 3" key="1">
    <citation type="journal article" date="2016" name="Arch. Microbiol.">
        <title>Streptomyces zhihengii sp. nov., isolated from rhizospheric soil of Psammosilene tunicoides.</title>
        <authorList>
            <person name="Huang M.J."/>
            <person name="Fei J.J."/>
            <person name="Salam N."/>
            <person name="Kim C.J."/>
            <person name="Hozzein W.N."/>
            <person name="Xiao M."/>
            <person name="Huang H.Q."/>
            <person name="Li W.J."/>
        </authorList>
    </citation>
    <scope>NUCLEOTIDE SEQUENCE [LARGE SCALE GENOMIC DNA]</scope>
    <source>
        <strain evidence="2 3">YIM T102</strain>
    </source>
</reference>
<dbReference type="InterPro" id="IPR010179">
    <property type="entry name" value="CRISPR-assoc_prot_Cse3"/>
</dbReference>
<keyword evidence="2" id="KW-0614">Plasmid</keyword>
<feature type="compositionally biased region" description="Basic and acidic residues" evidence="1">
    <location>
        <begin position="190"/>
        <end position="206"/>
    </location>
</feature>
<dbReference type="Gene3D" id="3.30.70.1210">
    <property type="entry name" value="Crispr-associated protein, domain 2"/>
    <property type="match status" value="1"/>
</dbReference>
<name>A0ABS2V6M6_9ACTN</name>
<dbReference type="NCBIfam" id="TIGR01907">
    <property type="entry name" value="casE_Cse3"/>
    <property type="match status" value="1"/>
</dbReference>
<proteinExistence type="predicted"/>
<feature type="region of interest" description="Disordered" evidence="1">
    <location>
        <begin position="190"/>
        <end position="215"/>
    </location>
</feature>
<comment type="caution">
    <text evidence="2">The sequence shown here is derived from an EMBL/GenBank/DDBJ whole genome shotgun (WGS) entry which is preliminary data.</text>
</comment>
<evidence type="ECO:0000256" key="1">
    <source>
        <dbReference type="SAM" id="MobiDB-lite"/>
    </source>
</evidence>
<dbReference type="RefSeq" id="WP_205378821.1">
    <property type="nucleotide sequence ID" value="NZ_JAFEJA010000003.1"/>
</dbReference>
<dbReference type="Gene3D" id="3.30.70.1200">
    <property type="entry name" value="Crispr-associated protein, domain 1"/>
    <property type="match status" value="1"/>
</dbReference>
<dbReference type="SMART" id="SM01101">
    <property type="entry name" value="CRISPR_assoc"/>
    <property type="match status" value="1"/>
</dbReference>
<accession>A0ABS2V6M6</accession>
<sequence>MYLTRFRINTSRSSARALLASPQRLHGAVDMAFPKPPPRDGNGPRVLWRLDQAPTNRINLLISSPDRPDLTHLAEQAGWPTLGTEGWTTFAYGEFLNKLAAGGEWAFRLTANPLHYIRREQDPPGSPTKRAPHMTVGHQIGWLIKHQERAGFEVLPNEQAPTDNDTKADAGAEEPPMQWRYQLVVHERTPVRFPQRAERSKSRRETSSSPGADVRFTRATFDGQLRITDLAAFRRTLTHGMGKSKAYGCGLMTLAPVR</sequence>
<feature type="region of interest" description="Disordered" evidence="1">
    <location>
        <begin position="156"/>
        <end position="178"/>
    </location>
</feature>
<evidence type="ECO:0000313" key="3">
    <source>
        <dbReference type="Proteomes" id="UP000664109"/>
    </source>
</evidence>
<geneLocation type="plasmid" evidence="2">
    <name>unnamed1</name>
</geneLocation>
<dbReference type="Proteomes" id="UP000664109">
    <property type="component" value="Unassembled WGS sequence"/>
</dbReference>
<dbReference type="Pfam" id="PF08798">
    <property type="entry name" value="CRISPR_assoc"/>
    <property type="match status" value="1"/>
</dbReference>